<feature type="compositionally biased region" description="Polar residues" evidence="1">
    <location>
        <begin position="1"/>
        <end position="17"/>
    </location>
</feature>
<evidence type="ECO:0000313" key="3">
    <source>
        <dbReference type="Proteomes" id="UP001145021"/>
    </source>
</evidence>
<accession>A0A9W7XPQ5</accession>
<evidence type="ECO:0000256" key="1">
    <source>
        <dbReference type="SAM" id="MobiDB-lite"/>
    </source>
</evidence>
<comment type="caution">
    <text evidence="2">The sequence shown here is derived from an EMBL/GenBank/DDBJ whole genome shotgun (WGS) entry which is preliminary data.</text>
</comment>
<protein>
    <submittedName>
        <fullName evidence="2">Uncharacterized protein</fullName>
    </submittedName>
</protein>
<reference evidence="2" key="1">
    <citation type="submission" date="2022-07" db="EMBL/GenBank/DDBJ databases">
        <title>Phylogenomic reconstructions and comparative analyses of Kickxellomycotina fungi.</title>
        <authorList>
            <person name="Reynolds N.K."/>
            <person name="Stajich J.E."/>
            <person name="Barry K."/>
            <person name="Grigoriev I.V."/>
            <person name="Crous P."/>
            <person name="Smith M.E."/>
        </authorList>
    </citation>
    <scope>NUCLEOTIDE SEQUENCE</scope>
    <source>
        <strain evidence="2">NBRC 105413</strain>
    </source>
</reference>
<dbReference type="EMBL" id="JANBOH010000053">
    <property type="protein sequence ID" value="KAJ1646651.1"/>
    <property type="molecule type" value="Genomic_DNA"/>
</dbReference>
<dbReference type="Proteomes" id="UP001145021">
    <property type="component" value="Unassembled WGS sequence"/>
</dbReference>
<gene>
    <name evidence="2" type="ORF">LPJ64_001877</name>
</gene>
<dbReference type="AlphaFoldDB" id="A0A9W7XPQ5"/>
<feature type="region of interest" description="Disordered" evidence="1">
    <location>
        <begin position="1"/>
        <end position="20"/>
    </location>
</feature>
<evidence type="ECO:0000313" key="2">
    <source>
        <dbReference type="EMBL" id="KAJ1646651.1"/>
    </source>
</evidence>
<proteinExistence type="predicted"/>
<sequence length="202" mass="22205">MSSRHSTASTPTNTSLENIDAACTWPQERRARKKHSVHARVPSSNALPTPPCDSCMASVQQTQQMLSFIGADEVTSPSCDYSHMSLAEKVREANQALVYSWGKSLIGVAIRELCDVTAPLRKLQLISVIDLPANFCIAPIDEPMCPSDDPTRFIVVVNDSGVIVDTGMFDMDGPIFYRGMIVNNRYIAPSRKPASPRQQLHT</sequence>
<name>A0A9W7XPQ5_9FUNG</name>
<keyword evidence="3" id="KW-1185">Reference proteome</keyword>
<organism evidence="2 3">
    <name type="scientific">Coemansia asiatica</name>
    <dbReference type="NCBI Taxonomy" id="1052880"/>
    <lineage>
        <taxon>Eukaryota</taxon>
        <taxon>Fungi</taxon>
        <taxon>Fungi incertae sedis</taxon>
        <taxon>Zoopagomycota</taxon>
        <taxon>Kickxellomycotina</taxon>
        <taxon>Kickxellomycetes</taxon>
        <taxon>Kickxellales</taxon>
        <taxon>Kickxellaceae</taxon>
        <taxon>Coemansia</taxon>
    </lineage>
</organism>